<comment type="caution">
    <text evidence="1">The sequence shown here is derived from an EMBL/GenBank/DDBJ whole genome shotgun (WGS) entry which is preliminary data.</text>
</comment>
<sequence>MIKHILFFFSILLLFNSSFAHERQITINKGKPINVDGILEEGEWDDAGKISIEITDKYSITVYFKHDGENLLFAFDGFLPEMFRVPEVMLDIKNDRSPLMDDNDWWFHASMTDCWSNGSFNDWKTCVRTAESWKANNVIDMKAENKFEMEIPFQLINLDLDETDKIGIAFNATDTRSEWNFWPKHAQIALPGSWGEAVINK</sequence>
<dbReference type="Gene3D" id="2.60.40.1190">
    <property type="match status" value="1"/>
</dbReference>
<accession>A0A0W8FY28</accession>
<dbReference type="AlphaFoldDB" id="A0A0W8FY28"/>
<name>A0A0W8FY28_9ZZZZ</name>
<evidence type="ECO:0008006" key="2">
    <source>
        <dbReference type="Google" id="ProtNLM"/>
    </source>
</evidence>
<dbReference type="SUPFAM" id="SSF49344">
    <property type="entry name" value="CBD9-like"/>
    <property type="match status" value="1"/>
</dbReference>
<gene>
    <name evidence="1" type="ORF">ASZ90_004413</name>
</gene>
<organism evidence="1">
    <name type="scientific">hydrocarbon metagenome</name>
    <dbReference type="NCBI Taxonomy" id="938273"/>
    <lineage>
        <taxon>unclassified sequences</taxon>
        <taxon>metagenomes</taxon>
        <taxon>ecological metagenomes</taxon>
    </lineage>
</organism>
<reference evidence="1" key="1">
    <citation type="journal article" date="2015" name="Proc. Natl. Acad. Sci. U.S.A.">
        <title>Networks of energetic and metabolic interactions define dynamics in microbial communities.</title>
        <authorList>
            <person name="Embree M."/>
            <person name="Liu J.K."/>
            <person name="Al-Bassam M.M."/>
            <person name="Zengler K."/>
        </authorList>
    </citation>
    <scope>NUCLEOTIDE SEQUENCE</scope>
</reference>
<dbReference type="EMBL" id="LNQE01000607">
    <property type="protein sequence ID" value="KUG25754.1"/>
    <property type="molecule type" value="Genomic_DNA"/>
</dbReference>
<protein>
    <recommendedName>
        <fullName evidence="2">Carbohydrate-binding domain-containing protein</fullName>
    </recommendedName>
</protein>
<proteinExistence type="predicted"/>
<evidence type="ECO:0000313" key="1">
    <source>
        <dbReference type="EMBL" id="KUG25754.1"/>
    </source>
</evidence>